<protein>
    <recommendedName>
        <fullName evidence="8">Glycosyltransferase family 92 protein</fullName>
        <ecNumber evidence="8">2.4.1.-</ecNumber>
    </recommendedName>
</protein>
<sequence length="533" mass="60348">MRNLIILLEQRLMLCWSQFLFPNKHVDILSLFIFILKFTLTVQTLPTPCIRPVKNNYSALCVVVKNELRDHVAEWIDYHLCLGVDVIYLYDHESEPPLKQDLIANDASRWENHRVQIQRLQGHHKRFESFPAFPSLERFIMTAQGYAYWQCLHNYGRSHTFMGFLDIDEFIAVTDTEASGINDILCEYERYGGLSIYWRVLGSSGHDARPNSSVLDSYTSCLPHMRRKNRQVKSFVNTKFMPIMHSPHEAVFLWRNMSNMPPAVSSSEEGISLARAFQNLLKGMQGWYSNGSPHTWHPRRKSRAERKIIHAAGAASGNSPSSGVIGSVVQSSLTVNSSSVDHLHHSSKNSNLSGNFTAAASSTTRVGRETSRQGKPIGMMTIELAEALSLKMVNNSRSQLNHLWWDGEGNDSSNNNISATDSGSRQAPRYRRSNIRQRASSVVDRTSGPALVTEKFKPLQEYVRRRATWDRLAVYHYILKSRQDFKAKLDRGAGAGVTRSSSLFDEVDKDANDTCLWALSTRKRFCTTSAATP</sequence>
<evidence type="ECO:0000313" key="11">
    <source>
        <dbReference type="Proteomes" id="UP000232323"/>
    </source>
</evidence>
<organism evidence="10 11">
    <name type="scientific">Chlamydomonas eustigma</name>
    <dbReference type="NCBI Taxonomy" id="1157962"/>
    <lineage>
        <taxon>Eukaryota</taxon>
        <taxon>Viridiplantae</taxon>
        <taxon>Chlorophyta</taxon>
        <taxon>core chlorophytes</taxon>
        <taxon>Chlorophyceae</taxon>
        <taxon>CS clade</taxon>
        <taxon>Chlamydomonadales</taxon>
        <taxon>Chlamydomonadaceae</taxon>
        <taxon>Chlamydomonas</taxon>
    </lineage>
</organism>
<dbReference type="AlphaFoldDB" id="A0A250XMK6"/>
<feature type="region of interest" description="Disordered" evidence="9">
    <location>
        <begin position="411"/>
        <end position="447"/>
    </location>
</feature>
<evidence type="ECO:0000256" key="8">
    <source>
        <dbReference type="RuleBase" id="RU366017"/>
    </source>
</evidence>
<dbReference type="PANTHER" id="PTHR21461:SF69">
    <property type="entry name" value="GLYCOSYLTRANSFERASE FAMILY 92 PROTEIN"/>
    <property type="match status" value="1"/>
</dbReference>
<dbReference type="EC" id="2.4.1.-" evidence="8"/>
<proteinExistence type="inferred from homology"/>
<feature type="compositionally biased region" description="Polar residues" evidence="9">
    <location>
        <begin position="411"/>
        <end position="425"/>
    </location>
</feature>
<dbReference type="GO" id="GO:0005737">
    <property type="term" value="C:cytoplasm"/>
    <property type="evidence" value="ECO:0007669"/>
    <property type="project" value="TreeGrafter"/>
</dbReference>
<dbReference type="PANTHER" id="PTHR21461">
    <property type="entry name" value="GLYCOSYLTRANSFERASE FAMILY 92 PROTEIN"/>
    <property type="match status" value="1"/>
</dbReference>
<feature type="compositionally biased region" description="Polar residues" evidence="9">
    <location>
        <begin position="354"/>
        <end position="365"/>
    </location>
</feature>
<keyword evidence="6" id="KW-1133">Transmembrane helix</keyword>
<keyword evidence="4 8" id="KW-0808">Transferase</keyword>
<comment type="similarity">
    <text evidence="2 8">Belongs to the glycosyltransferase 92 family.</text>
</comment>
<evidence type="ECO:0000313" key="10">
    <source>
        <dbReference type="EMBL" id="GAX84159.1"/>
    </source>
</evidence>
<name>A0A250XMK6_9CHLO</name>
<dbReference type="OrthoDB" id="2526284at2759"/>
<dbReference type="GO" id="GO:0016020">
    <property type="term" value="C:membrane"/>
    <property type="evidence" value="ECO:0007669"/>
    <property type="project" value="UniProtKB-SubCell"/>
</dbReference>
<dbReference type="EMBL" id="BEGY01000117">
    <property type="protein sequence ID" value="GAX84159.1"/>
    <property type="molecule type" value="Genomic_DNA"/>
</dbReference>
<dbReference type="Pfam" id="PF01697">
    <property type="entry name" value="Glyco_transf_92"/>
    <property type="match status" value="1"/>
</dbReference>
<dbReference type="GO" id="GO:0016757">
    <property type="term" value="F:glycosyltransferase activity"/>
    <property type="evidence" value="ECO:0007669"/>
    <property type="project" value="UniProtKB-UniRule"/>
</dbReference>
<evidence type="ECO:0000256" key="3">
    <source>
        <dbReference type="ARBA" id="ARBA00022676"/>
    </source>
</evidence>
<accession>A0A250XMK6</accession>
<comment type="subcellular location">
    <subcellularLocation>
        <location evidence="1">Membrane</location>
        <topology evidence="1">Single-pass membrane protein</topology>
    </subcellularLocation>
</comment>
<reference evidence="10 11" key="1">
    <citation type="submission" date="2017-08" db="EMBL/GenBank/DDBJ databases">
        <title>Acidophilic green algal genome provides insights into adaptation to an acidic environment.</title>
        <authorList>
            <person name="Hirooka S."/>
            <person name="Hirose Y."/>
            <person name="Kanesaki Y."/>
            <person name="Higuchi S."/>
            <person name="Fujiwara T."/>
            <person name="Onuma R."/>
            <person name="Era A."/>
            <person name="Ohbayashi R."/>
            <person name="Uzuka A."/>
            <person name="Nozaki H."/>
            <person name="Yoshikawa H."/>
            <person name="Miyagishima S.Y."/>
        </authorList>
    </citation>
    <scope>NUCLEOTIDE SEQUENCE [LARGE SCALE GENOMIC DNA]</scope>
    <source>
        <strain evidence="10 11">NIES-2499</strain>
    </source>
</reference>
<evidence type="ECO:0000256" key="4">
    <source>
        <dbReference type="ARBA" id="ARBA00022679"/>
    </source>
</evidence>
<keyword evidence="11" id="KW-1185">Reference proteome</keyword>
<keyword evidence="5" id="KW-0812">Transmembrane</keyword>
<evidence type="ECO:0000256" key="5">
    <source>
        <dbReference type="ARBA" id="ARBA00022692"/>
    </source>
</evidence>
<evidence type="ECO:0000256" key="2">
    <source>
        <dbReference type="ARBA" id="ARBA00007647"/>
    </source>
</evidence>
<keyword evidence="7" id="KW-0472">Membrane</keyword>
<evidence type="ECO:0000256" key="6">
    <source>
        <dbReference type="ARBA" id="ARBA00022989"/>
    </source>
</evidence>
<feature type="region of interest" description="Disordered" evidence="9">
    <location>
        <begin position="340"/>
        <end position="377"/>
    </location>
</feature>
<keyword evidence="3 8" id="KW-0328">Glycosyltransferase</keyword>
<evidence type="ECO:0000256" key="1">
    <source>
        <dbReference type="ARBA" id="ARBA00004167"/>
    </source>
</evidence>
<evidence type="ECO:0000256" key="7">
    <source>
        <dbReference type="ARBA" id="ARBA00023136"/>
    </source>
</evidence>
<gene>
    <name evidence="10" type="ORF">CEUSTIGMA_g11582.t1</name>
</gene>
<dbReference type="InterPro" id="IPR008166">
    <property type="entry name" value="Glyco_transf_92"/>
</dbReference>
<evidence type="ECO:0000256" key="9">
    <source>
        <dbReference type="SAM" id="MobiDB-lite"/>
    </source>
</evidence>
<comment type="caution">
    <text evidence="10">The sequence shown here is derived from an EMBL/GenBank/DDBJ whole genome shotgun (WGS) entry which is preliminary data.</text>
</comment>
<dbReference type="Proteomes" id="UP000232323">
    <property type="component" value="Unassembled WGS sequence"/>
</dbReference>
<dbReference type="STRING" id="1157962.A0A250XMK6"/>